<feature type="coiled-coil region" evidence="10">
    <location>
        <begin position="194"/>
        <end position="228"/>
    </location>
</feature>
<organism evidence="12 13">
    <name type="scientific">Acorus calamus</name>
    <name type="common">Sweet flag</name>
    <dbReference type="NCBI Taxonomy" id="4465"/>
    <lineage>
        <taxon>Eukaryota</taxon>
        <taxon>Viridiplantae</taxon>
        <taxon>Streptophyta</taxon>
        <taxon>Embryophyta</taxon>
        <taxon>Tracheophyta</taxon>
        <taxon>Spermatophyta</taxon>
        <taxon>Magnoliopsida</taxon>
        <taxon>Liliopsida</taxon>
        <taxon>Acoraceae</taxon>
        <taxon>Acorus</taxon>
    </lineage>
</organism>
<dbReference type="GO" id="GO:0003697">
    <property type="term" value="F:single-stranded DNA binding"/>
    <property type="evidence" value="ECO:0007669"/>
    <property type="project" value="TreeGrafter"/>
</dbReference>
<dbReference type="PANTHER" id="PTHR45916:SF1">
    <property type="entry name" value="STRUCTURAL MAINTENANCE OF CHROMOSOMES PROTEIN 5"/>
    <property type="match status" value="1"/>
</dbReference>
<dbReference type="SUPFAM" id="SSF52540">
    <property type="entry name" value="P-loop containing nucleoside triphosphate hydrolases"/>
    <property type="match status" value="2"/>
</dbReference>
<accession>A0AAV9ES45</accession>
<feature type="coiled-coil region" evidence="10">
    <location>
        <begin position="400"/>
        <end position="427"/>
    </location>
</feature>
<feature type="coiled-coil region" evidence="10">
    <location>
        <begin position="746"/>
        <end position="773"/>
    </location>
</feature>
<evidence type="ECO:0000256" key="8">
    <source>
        <dbReference type="ARBA" id="ARBA00023054"/>
    </source>
</evidence>
<evidence type="ECO:0000256" key="7">
    <source>
        <dbReference type="ARBA" id="ARBA00022840"/>
    </source>
</evidence>
<sequence>MAERSAKRPKLLNRGEDDYKPGNIMEIELHNFMTYDQLTCKPGPRLNLVVGPNGSGKSSLVCAIALGLAGEPQLLGRASSVGAFVKRGEESGYIKIVLRGGTMNERIIIVRKIDIHNKSEWSLNGIATSKREVIEVIQGFNIQINNLTQFLPQDRVCEFAKLTPIQLLEETERAVGDPELPVHHRGLIDKSRELKRLEITVKQNRETLAQLRSLNAEQEKDVQRVHQRKQLLAKAESMKKKLPWLRYDMKKMEYKKAQEQEAGAKKKLDEAAKILNDLARPIEEEKQSKAKKEVAVKKVSNLISNNAKKRMEIMEKEYSMGIQAKGKYTEMEELRKQDESRQQRITRAREDLVAAELELSNQPLYNPPRNEIERLGAQITEFEISANQIKCQRTDREKILNQKKGSLRNCIDRLREMENASNKLLQALRNSGAEKIFDAYEWVQQHRHELRKDVYGPLLLEVKVQNKNHAAYLEDHVPYYIWKSFVTLDPADRDVLVRNLKTFDVPVLNYVSDKGIDKMPFHISNEMRKLGIYSRLDQVFDAPNAVKDVLISQHRLDHSYIGTHETDKMADRIPQLEILDLWTPANHYRWTTSRYGGHISASVESVRPSRLFSFSSDIGDIERLRSTKVELEGNISNLEETIKSLQSEQRHLEDEAANLIKQREEIINTVQLEKKKRRELQNRVDLRKRKLESMMKEDDLETNIKKLVDQARNMNVQRFHLTLETKKLLVEAVSLKWSFAEKHISSIELDMKIRELEIDLKQHEKAALQATMQFEECKKVTEHCKQELLAAKRQAESIALITDELAQEFREMPATVEELEAAIQDTISEANSILFLNQNILQEYESRQHKIDGIAMKLEADDKELKRHLSEIETLKESWIPTLRNLVAKINETFSHNFQEMAVAGEVSLDEHDMDFDKFGILIKVKFREAGQLQVLSAHHQSGGERSVSTILYLVSLQDLTNCPFRVVDEINQGMDPINERKMFQQLVRAASQPSTPQCFLLTPKLLPDLEYSDACSILNIMNGPWIEMPAKAWSGGDCWGTVMGLAA</sequence>
<dbReference type="GO" id="GO:0005634">
    <property type="term" value="C:nucleus"/>
    <property type="evidence" value="ECO:0007669"/>
    <property type="project" value="UniProtKB-SubCell"/>
</dbReference>
<dbReference type="EMBL" id="JAUJYO010000005">
    <property type="protein sequence ID" value="KAK1315946.1"/>
    <property type="molecule type" value="Genomic_DNA"/>
</dbReference>
<evidence type="ECO:0000256" key="5">
    <source>
        <dbReference type="ARBA" id="ARBA00022454"/>
    </source>
</evidence>
<feature type="domain" description="RecF/RecN/SMC N-terminal" evidence="11">
    <location>
        <begin position="24"/>
        <end position="992"/>
    </location>
</feature>
<dbReference type="InterPro" id="IPR003395">
    <property type="entry name" value="RecF/RecN/SMC_N"/>
</dbReference>
<protein>
    <recommendedName>
        <fullName evidence="4">Structural maintenance of chromosomes protein 5</fullName>
    </recommendedName>
</protein>
<dbReference type="AlphaFoldDB" id="A0AAV9ES45"/>
<evidence type="ECO:0000313" key="12">
    <source>
        <dbReference type="EMBL" id="KAK1315946.1"/>
    </source>
</evidence>
<keyword evidence="5" id="KW-0158">Chromosome</keyword>
<reference evidence="12" key="2">
    <citation type="submission" date="2023-06" db="EMBL/GenBank/DDBJ databases">
        <authorList>
            <person name="Ma L."/>
            <person name="Liu K.-W."/>
            <person name="Li Z."/>
            <person name="Hsiao Y.-Y."/>
            <person name="Qi Y."/>
            <person name="Fu T."/>
            <person name="Tang G."/>
            <person name="Zhang D."/>
            <person name="Sun W.-H."/>
            <person name="Liu D.-K."/>
            <person name="Li Y."/>
            <person name="Chen G.-Z."/>
            <person name="Liu X.-D."/>
            <person name="Liao X.-Y."/>
            <person name="Jiang Y.-T."/>
            <person name="Yu X."/>
            <person name="Hao Y."/>
            <person name="Huang J."/>
            <person name="Zhao X.-W."/>
            <person name="Ke S."/>
            <person name="Chen Y.-Y."/>
            <person name="Wu W.-L."/>
            <person name="Hsu J.-L."/>
            <person name="Lin Y.-F."/>
            <person name="Huang M.-D."/>
            <person name="Li C.-Y."/>
            <person name="Huang L."/>
            <person name="Wang Z.-W."/>
            <person name="Zhao X."/>
            <person name="Zhong W.-Y."/>
            <person name="Peng D.-H."/>
            <person name="Ahmad S."/>
            <person name="Lan S."/>
            <person name="Zhang J.-S."/>
            <person name="Tsai W.-C."/>
            <person name="Van De Peer Y."/>
            <person name="Liu Z.-J."/>
        </authorList>
    </citation>
    <scope>NUCLEOTIDE SEQUENCE</scope>
    <source>
        <strain evidence="12">CP</strain>
        <tissue evidence="12">Leaves</tissue>
    </source>
</reference>
<gene>
    <name evidence="12" type="ORF">QJS10_CPA05g00838</name>
</gene>
<feature type="coiled-coil region" evidence="10">
    <location>
        <begin position="621"/>
        <end position="717"/>
    </location>
</feature>
<name>A0AAV9ES45_ACOCL</name>
<keyword evidence="13" id="KW-1185">Reference proteome</keyword>
<dbReference type="PANTHER" id="PTHR45916">
    <property type="entry name" value="STRUCTURAL MAINTENANCE OF CHROMOSOMES PROTEIN 5"/>
    <property type="match status" value="1"/>
</dbReference>
<evidence type="ECO:0000313" key="13">
    <source>
        <dbReference type="Proteomes" id="UP001180020"/>
    </source>
</evidence>
<evidence type="ECO:0000256" key="9">
    <source>
        <dbReference type="ARBA" id="ARBA00023242"/>
    </source>
</evidence>
<evidence type="ECO:0000256" key="10">
    <source>
        <dbReference type="SAM" id="Coils"/>
    </source>
</evidence>
<evidence type="ECO:0000256" key="3">
    <source>
        <dbReference type="ARBA" id="ARBA00010171"/>
    </source>
</evidence>
<evidence type="ECO:0000256" key="6">
    <source>
        <dbReference type="ARBA" id="ARBA00022741"/>
    </source>
</evidence>
<comment type="subcellular location">
    <subcellularLocation>
        <location evidence="2">Chromosome</location>
    </subcellularLocation>
    <subcellularLocation>
        <location evidence="1">Nucleus</location>
    </subcellularLocation>
</comment>
<dbReference type="InterPro" id="IPR027417">
    <property type="entry name" value="P-loop_NTPase"/>
</dbReference>
<dbReference type="FunFam" id="3.40.50.300:FF:001301">
    <property type="entry name" value="Structural maintenance of chromosomes 5"/>
    <property type="match status" value="1"/>
</dbReference>
<evidence type="ECO:0000256" key="4">
    <source>
        <dbReference type="ARBA" id="ARBA00018687"/>
    </source>
</evidence>
<keyword evidence="6" id="KW-0547">Nucleotide-binding</keyword>
<evidence type="ECO:0000256" key="2">
    <source>
        <dbReference type="ARBA" id="ARBA00004286"/>
    </source>
</evidence>
<evidence type="ECO:0000256" key="1">
    <source>
        <dbReference type="ARBA" id="ARBA00004123"/>
    </source>
</evidence>
<keyword evidence="7" id="KW-0067">ATP-binding</keyword>
<keyword evidence="8 10" id="KW-0175">Coiled coil</keyword>
<comment type="caution">
    <text evidence="12">The sequence shown here is derived from an EMBL/GenBank/DDBJ whole genome shotgun (WGS) entry which is preliminary data.</text>
</comment>
<dbReference type="Pfam" id="PF02463">
    <property type="entry name" value="SMC_N"/>
    <property type="match status" value="1"/>
</dbReference>
<comment type="similarity">
    <text evidence="3">Belongs to the SMC family. SMC5 subfamily.</text>
</comment>
<dbReference type="GO" id="GO:0030915">
    <property type="term" value="C:Smc5-Smc6 complex"/>
    <property type="evidence" value="ECO:0007669"/>
    <property type="project" value="TreeGrafter"/>
</dbReference>
<dbReference type="Proteomes" id="UP001180020">
    <property type="component" value="Unassembled WGS sequence"/>
</dbReference>
<reference evidence="12" key="1">
    <citation type="journal article" date="2023" name="Nat. Commun.">
        <title>Diploid and tetraploid genomes of Acorus and the evolution of monocots.</title>
        <authorList>
            <person name="Ma L."/>
            <person name="Liu K.W."/>
            <person name="Li Z."/>
            <person name="Hsiao Y.Y."/>
            <person name="Qi Y."/>
            <person name="Fu T."/>
            <person name="Tang G.D."/>
            <person name="Zhang D."/>
            <person name="Sun W.H."/>
            <person name="Liu D.K."/>
            <person name="Li Y."/>
            <person name="Chen G.Z."/>
            <person name="Liu X.D."/>
            <person name="Liao X.Y."/>
            <person name="Jiang Y.T."/>
            <person name="Yu X."/>
            <person name="Hao Y."/>
            <person name="Huang J."/>
            <person name="Zhao X.W."/>
            <person name="Ke S."/>
            <person name="Chen Y.Y."/>
            <person name="Wu W.L."/>
            <person name="Hsu J.L."/>
            <person name="Lin Y.F."/>
            <person name="Huang M.D."/>
            <person name="Li C.Y."/>
            <person name="Huang L."/>
            <person name="Wang Z.W."/>
            <person name="Zhao X."/>
            <person name="Zhong W.Y."/>
            <person name="Peng D.H."/>
            <person name="Ahmad S."/>
            <person name="Lan S."/>
            <person name="Zhang J.S."/>
            <person name="Tsai W.C."/>
            <person name="Van de Peer Y."/>
            <person name="Liu Z.J."/>
        </authorList>
    </citation>
    <scope>NUCLEOTIDE SEQUENCE</scope>
    <source>
        <strain evidence="12">CP</strain>
    </source>
</reference>
<dbReference type="GO" id="GO:0005524">
    <property type="term" value="F:ATP binding"/>
    <property type="evidence" value="ECO:0007669"/>
    <property type="project" value="UniProtKB-KW"/>
</dbReference>
<dbReference type="Gene3D" id="3.40.50.300">
    <property type="entry name" value="P-loop containing nucleotide triphosphate hydrolases"/>
    <property type="match status" value="2"/>
</dbReference>
<proteinExistence type="inferred from homology"/>
<keyword evidence="9" id="KW-0539">Nucleus</keyword>
<dbReference type="GO" id="GO:0000724">
    <property type="term" value="P:double-strand break repair via homologous recombination"/>
    <property type="evidence" value="ECO:0007669"/>
    <property type="project" value="TreeGrafter"/>
</dbReference>
<dbReference type="GO" id="GO:0051276">
    <property type="term" value="P:chromosome organization"/>
    <property type="evidence" value="ECO:0007669"/>
    <property type="project" value="UniProtKB-ARBA"/>
</dbReference>
<evidence type="ECO:0000259" key="11">
    <source>
        <dbReference type="Pfam" id="PF02463"/>
    </source>
</evidence>